<gene>
    <name evidence="2" type="ORF">EX30DRAFT_348734</name>
</gene>
<accession>A0A4S2MX59</accession>
<feature type="compositionally biased region" description="Low complexity" evidence="1">
    <location>
        <begin position="89"/>
        <end position="100"/>
    </location>
</feature>
<feature type="compositionally biased region" description="Basic and acidic residues" evidence="1">
    <location>
        <begin position="77"/>
        <end position="88"/>
    </location>
</feature>
<dbReference type="InParanoid" id="A0A4S2MX59"/>
<proteinExistence type="predicted"/>
<protein>
    <submittedName>
        <fullName evidence="2">Uncharacterized protein</fullName>
    </submittedName>
</protein>
<sequence>MAPLKPIAGEWAGCLSFPVLPRALSSSRWLFDPRSEVDSLILVLKIILILAILHREFGVALDVLNRAKWLQKNGTAPEHRGKCEERPNRGGPRARNNGAAPDGVWETLCGPWTGAGKRGLDTLAGCGVRHDRRQSETLRACSGGSWVMSV</sequence>
<dbReference type="EMBL" id="ML220120">
    <property type="protein sequence ID" value="TGZ81173.1"/>
    <property type="molecule type" value="Genomic_DNA"/>
</dbReference>
<dbReference type="AlphaFoldDB" id="A0A4S2MX59"/>
<keyword evidence="3" id="KW-1185">Reference proteome</keyword>
<name>A0A4S2MX59_9PEZI</name>
<reference evidence="2 3" key="1">
    <citation type="submission" date="2019-04" db="EMBL/GenBank/DDBJ databases">
        <title>Comparative genomics and transcriptomics to analyze fruiting body development in filamentous ascomycetes.</title>
        <authorList>
            <consortium name="DOE Joint Genome Institute"/>
            <person name="Lutkenhaus R."/>
            <person name="Traeger S."/>
            <person name="Breuer J."/>
            <person name="Kuo A."/>
            <person name="Lipzen A."/>
            <person name="Pangilinan J."/>
            <person name="Dilworth D."/>
            <person name="Sandor L."/>
            <person name="Poggeler S."/>
            <person name="Barry K."/>
            <person name="Grigoriev I.V."/>
            <person name="Nowrousian M."/>
        </authorList>
    </citation>
    <scope>NUCLEOTIDE SEQUENCE [LARGE SCALE GENOMIC DNA]</scope>
    <source>
        <strain evidence="2 3">CBS 389.68</strain>
    </source>
</reference>
<evidence type="ECO:0000313" key="3">
    <source>
        <dbReference type="Proteomes" id="UP000298138"/>
    </source>
</evidence>
<evidence type="ECO:0000256" key="1">
    <source>
        <dbReference type="SAM" id="MobiDB-lite"/>
    </source>
</evidence>
<evidence type="ECO:0000313" key="2">
    <source>
        <dbReference type="EMBL" id="TGZ81173.1"/>
    </source>
</evidence>
<feature type="region of interest" description="Disordered" evidence="1">
    <location>
        <begin position="75"/>
        <end position="100"/>
    </location>
</feature>
<organism evidence="2 3">
    <name type="scientific">Ascodesmis nigricans</name>
    <dbReference type="NCBI Taxonomy" id="341454"/>
    <lineage>
        <taxon>Eukaryota</taxon>
        <taxon>Fungi</taxon>
        <taxon>Dikarya</taxon>
        <taxon>Ascomycota</taxon>
        <taxon>Pezizomycotina</taxon>
        <taxon>Pezizomycetes</taxon>
        <taxon>Pezizales</taxon>
        <taxon>Ascodesmidaceae</taxon>
        <taxon>Ascodesmis</taxon>
    </lineage>
</organism>
<dbReference type="Proteomes" id="UP000298138">
    <property type="component" value="Unassembled WGS sequence"/>
</dbReference>